<dbReference type="Pfam" id="PF10604">
    <property type="entry name" value="Polyketide_cyc2"/>
    <property type="match status" value="1"/>
</dbReference>
<dbReference type="CDD" id="cd07812">
    <property type="entry name" value="SRPBCC"/>
    <property type="match status" value="1"/>
</dbReference>
<gene>
    <name evidence="1" type="ORF">H9L09_14295</name>
</gene>
<name>A0A7G9R7Z7_9ACTN</name>
<dbReference type="EMBL" id="CP060713">
    <property type="protein sequence ID" value="QNN51722.1"/>
    <property type="molecule type" value="Genomic_DNA"/>
</dbReference>
<dbReference type="KEGG" id="nmes:H9L09_14295"/>
<dbReference type="RefSeq" id="WP_187577558.1">
    <property type="nucleotide sequence ID" value="NZ_CP060713.1"/>
</dbReference>
<evidence type="ECO:0000313" key="2">
    <source>
        <dbReference type="Proteomes" id="UP000515947"/>
    </source>
</evidence>
<dbReference type="SUPFAM" id="SSF55961">
    <property type="entry name" value="Bet v1-like"/>
    <property type="match status" value="1"/>
</dbReference>
<dbReference type="Gene3D" id="3.30.530.20">
    <property type="match status" value="1"/>
</dbReference>
<dbReference type="AlphaFoldDB" id="A0A7G9R7Z7"/>
<protein>
    <submittedName>
        <fullName evidence="1">SRPBCC family protein</fullName>
    </submittedName>
</protein>
<dbReference type="Proteomes" id="UP000515947">
    <property type="component" value="Chromosome"/>
</dbReference>
<evidence type="ECO:0000313" key="1">
    <source>
        <dbReference type="EMBL" id="QNN51722.1"/>
    </source>
</evidence>
<dbReference type="InterPro" id="IPR019587">
    <property type="entry name" value="Polyketide_cyclase/dehydratase"/>
</dbReference>
<proteinExistence type="predicted"/>
<keyword evidence="2" id="KW-1185">Reference proteome</keyword>
<accession>A0A7G9R7Z7</accession>
<organism evidence="1 2">
    <name type="scientific">Nocardioides mesophilus</name>
    <dbReference type="NCBI Taxonomy" id="433659"/>
    <lineage>
        <taxon>Bacteria</taxon>
        <taxon>Bacillati</taxon>
        <taxon>Actinomycetota</taxon>
        <taxon>Actinomycetes</taxon>
        <taxon>Propionibacteriales</taxon>
        <taxon>Nocardioidaceae</taxon>
        <taxon>Nocardioides</taxon>
    </lineage>
</organism>
<reference evidence="1 2" key="1">
    <citation type="submission" date="2020-08" db="EMBL/GenBank/DDBJ databases">
        <title>Genome sequence of Nocardioides mesophilus KACC 16243T.</title>
        <authorList>
            <person name="Hyun D.-W."/>
            <person name="Bae J.-W."/>
        </authorList>
    </citation>
    <scope>NUCLEOTIDE SEQUENCE [LARGE SCALE GENOMIC DNA]</scope>
    <source>
        <strain evidence="1 2">KACC 16243</strain>
    </source>
</reference>
<dbReference type="InterPro" id="IPR023393">
    <property type="entry name" value="START-like_dom_sf"/>
</dbReference>
<sequence>MRVLIERTVDAAVPADRLWSYVTDWPRQGEWVPHTRVELVDPADPAHAVGGRIRAWSGLGPIGFWDTMTITGWREHGDGGGRCEVLHTGAVVRGEGEFVVEATGPSSSRFIWKEMAVLPLGRLGALGWRVVHTPVERLIDRGLDTMRRQVENTAH</sequence>